<dbReference type="InterPro" id="IPR001129">
    <property type="entry name" value="Membr-assoc_MAPEG"/>
</dbReference>
<reference evidence="6" key="1">
    <citation type="journal article" date="2010" name="ISME J.">
        <title>Metagenome of the Mediterranean deep chlorophyll maximum studied by direct and fosmid library 454 pyrosequencing.</title>
        <authorList>
            <person name="Ghai R."/>
            <person name="Martin-Cuadrado A.B."/>
            <person name="Molto A.G."/>
            <person name="Heredia I.G."/>
            <person name="Cabrera R."/>
            <person name="Martin J."/>
            <person name="Verdu M."/>
            <person name="Deschamps P."/>
            <person name="Moreira D."/>
            <person name="Lopez-Garcia P."/>
            <person name="Mira A."/>
            <person name="Rodriguez-Valera F."/>
        </authorList>
    </citation>
    <scope>NUCLEOTIDE SEQUENCE</scope>
</reference>
<accession>D6PE86</accession>
<keyword evidence="2 5" id="KW-0812">Transmembrane</keyword>
<dbReference type="EMBL" id="GU943011">
    <property type="protein sequence ID" value="ADD94037.1"/>
    <property type="molecule type" value="Genomic_DNA"/>
</dbReference>
<dbReference type="Gene3D" id="1.20.120.550">
    <property type="entry name" value="Membrane associated eicosanoid/glutathione metabolism-like domain"/>
    <property type="match status" value="1"/>
</dbReference>
<dbReference type="SUPFAM" id="SSF161084">
    <property type="entry name" value="MAPEG domain-like"/>
    <property type="match status" value="1"/>
</dbReference>
<evidence type="ECO:0000313" key="6">
    <source>
        <dbReference type="EMBL" id="ADD94037.1"/>
    </source>
</evidence>
<organism evidence="6">
    <name type="scientific">uncultured marine bacterium MedDCM-OCT-S12-C289</name>
    <dbReference type="NCBI Taxonomy" id="743082"/>
    <lineage>
        <taxon>Bacteria</taxon>
        <taxon>environmental samples</taxon>
    </lineage>
</organism>
<proteinExistence type="predicted"/>
<dbReference type="GO" id="GO:0016020">
    <property type="term" value="C:membrane"/>
    <property type="evidence" value="ECO:0007669"/>
    <property type="project" value="UniProtKB-SubCell"/>
</dbReference>
<feature type="transmembrane region" description="Helical" evidence="5">
    <location>
        <begin position="6"/>
        <end position="24"/>
    </location>
</feature>
<evidence type="ECO:0000256" key="1">
    <source>
        <dbReference type="ARBA" id="ARBA00004370"/>
    </source>
</evidence>
<evidence type="ECO:0000256" key="5">
    <source>
        <dbReference type="SAM" id="Phobius"/>
    </source>
</evidence>
<evidence type="ECO:0000256" key="2">
    <source>
        <dbReference type="ARBA" id="ARBA00022692"/>
    </source>
</evidence>
<protein>
    <recommendedName>
        <fullName evidence="7">MAPEG family protein</fullName>
    </recommendedName>
</protein>
<evidence type="ECO:0000256" key="3">
    <source>
        <dbReference type="ARBA" id="ARBA00022989"/>
    </source>
</evidence>
<name>D6PE86_9BACT</name>
<feature type="transmembrane region" description="Helical" evidence="5">
    <location>
        <begin position="74"/>
        <end position="100"/>
    </location>
</feature>
<keyword evidence="4 5" id="KW-0472">Membrane</keyword>
<evidence type="ECO:0000256" key="4">
    <source>
        <dbReference type="ARBA" id="ARBA00023136"/>
    </source>
</evidence>
<dbReference type="AlphaFoldDB" id="D6PE86"/>
<dbReference type="InterPro" id="IPR023352">
    <property type="entry name" value="MAPEG-like_dom_sf"/>
</dbReference>
<keyword evidence="3 5" id="KW-1133">Transmembrane helix</keyword>
<evidence type="ECO:0008006" key="7">
    <source>
        <dbReference type="Google" id="ProtNLM"/>
    </source>
</evidence>
<comment type="subcellular location">
    <subcellularLocation>
        <location evidence="1">Membrane</location>
    </subcellularLocation>
</comment>
<dbReference type="Pfam" id="PF01124">
    <property type="entry name" value="MAPEG"/>
    <property type="match status" value="1"/>
</dbReference>
<sequence length="144" mass="16822">MEILYPMFGMIFVTAMVMMLLYISRIQALSNRSKNPNRLPNEVARHSDEIRKYMTPRNRFITENYNHLFEQPTLFYAVVIYIFLMGNSDLTHLVLAWGYVLFRAIHSVYQLTHNQVKWRATIFGIGGAFLLIMIAREAISLLTS</sequence>
<feature type="transmembrane region" description="Helical" evidence="5">
    <location>
        <begin position="120"/>
        <end position="139"/>
    </location>
</feature>